<dbReference type="InterPro" id="IPR006426">
    <property type="entry name" value="Asn_synth_AEB"/>
</dbReference>
<evidence type="ECO:0000313" key="13">
    <source>
        <dbReference type="Proteomes" id="UP000295150"/>
    </source>
</evidence>
<feature type="site" description="Important for beta-aspartyl-AMP intermediate formation" evidence="10">
    <location>
        <position position="397"/>
    </location>
</feature>
<keyword evidence="8" id="KW-0028">Amino-acid biosynthesis</keyword>
<sequence length="670" mass="73771">MCGLAGFLPPASSRLGEHAQAVIQQMTTAITHRGPDSTGFWAEEGAGVVLGHRRLSILDLSPAGHQPMHSACGRYVMVFNGEIYNHLDIRKKLEAGSWKKPPAWCGHSDTETLLATFVAWGIQPALQAAVGMFAIALWDRQEQTLTLARDRFGEKPLYVGFAEGQGNEEGALTGRGPLLFGSELKALMAHPEWQGTLASEALEDYLRFGCVGGAASIFQGVAKLPPGCLLTITQADVQAGRLQAPEQWWSAEQAARQAIQAGRIEDPEAAVSAVEQALGQSVRSRMLADVPLGAFLSGGIDSSLIVALMQQQAERPVRTFSVGFDDARYDESQHAEAVAAHLGTEHLTLQATSQMALELVPRLPELFDEPFADSSQLPTALVSRLTREHVSVALSGDAGDELFGGYNRHLWVPRIWHKLRRLPLPARRALGGSLKAIPAHTYDRLMQWGGRVLPRRLQMRTFGEKLHKLAAVLESPTERALFAGVASMNRQPAALLEGAGQGRAPEALFPALAQFNSVEWMLLMDTLHYMVDDVLVKVDRASMASSLEVRVPFLDPEVFHTAWRIPAATKLKDGQGKWVLRQLLYRHVPRELIERPKMGFAVPLDAWLRGPLRDWAEDLLSTASLKALPMLDLAQVRKLWQAHLKGQGHHAQQLWTVLQLLAWQRRWGEG</sequence>
<dbReference type="InterPro" id="IPR051786">
    <property type="entry name" value="ASN_synthetase/amidase"/>
</dbReference>
<evidence type="ECO:0000256" key="8">
    <source>
        <dbReference type="PIRSR" id="PIRSR001589-1"/>
    </source>
</evidence>
<dbReference type="EMBL" id="SNWH01000001">
    <property type="protein sequence ID" value="TDO16644.1"/>
    <property type="molecule type" value="Genomic_DNA"/>
</dbReference>
<accession>A0A4R6I5A7</accession>
<gene>
    <name evidence="12" type="ORF">DFO68_101173</name>
</gene>
<organism evidence="12 13">
    <name type="scientific">Halomonas ventosae</name>
    <dbReference type="NCBI Taxonomy" id="229007"/>
    <lineage>
        <taxon>Bacteria</taxon>
        <taxon>Pseudomonadati</taxon>
        <taxon>Pseudomonadota</taxon>
        <taxon>Gammaproteobacteria</taxon>
        <taxon>Oceanospirillales</taxon>
        <taxon>Halomonadaceae</taxon>
        <taxon>Halomonas</taxon>
    </lineage>
</organism>
<keyword evidence="8" id="KW-0061">Asparagine biosynthesis</keyword>
<evidence type="ECO:0000256" key="4">
    <source>
        <dbReference type="ARBA" id="ARBA00022741"/>
    </source>
</evidence>
<dbReference type="OrthoDB" id="9763290at2"/>
<keyword evidence="13" id="KW-1185">Reference proteome</keyword>
<feature type="binding site" evidence="9">
    <location>
        <position position="109"/>
    </location>
    <ligand>
        <name>L-glutamine</name>
        <dbReference type="ChEBI" id="CHEBI:58359"/>
    </ligand>
</feature>
<keyword evidence="6 8" id="KW-0315">Glutamine amidotransferase</keyword>
<keyword evidence="5 9" id="KW-0067">ATP-binding</keyword>
<evidence type="ECO:0000256" key="1">
    <source>
        <dbReference type="ARBA" id="ARBA00005187"/>
    </source>
</evidence>
<dbReference type="InterPro" id="IPR014729">
    <property type="entry name" value="Rossmann-like_a/b/a_fold"/>
</dbReference>
<evidence type="ECO:0000256" key="3">
    <source>
        <dbReference type="ARBA" id="ARBA00012737"/>
    </source>
</evidence>
<dbReference type="Gene3D" id="3.60.20.10">
    <property type="entry name" value="Glutamine Phosphoribosylpyrophosphate, subunit 1, domain 1"/>
    <property type="match status" value="1"/>
</dbReference>
<evidence type="ECO:0000256" key="6">
    <source>
        <dbReference type="ARBA" id="ARBA00022962"/>
    </source>
</evidence>
<evidence type="ECO:0000256" key="7">
    <source>
        <dbReference type="ARBA" id="ARBA00048741"/>
    </source>
</evidence>
<dbReference type="CDD" id="cd01991">
    <property type="entry name" value="Asn_synthase_B_C"/>
    <property type="match status" value="1"/>
</dbReference>
<dbReference type="InterPro" id="IPR017932">
    <property type="entry name" value="GATase_2_dom"/>
</dbReference>
<evidence type="ECO:0000256" key="2">
    <source>
        <dbReference type="ARBA" id="ARBA00005752"/>
    </source>
</evidence>
<evidence type="ECO:0000256" key="5">
    <source>
        <dbReference type="ARBA" id="ARBA00022840"/>
    </source>
</evidence>
<comment type="caution">
    <text evidence="12">The sequence shown here is derived from an EMBL/GenBank/DDBJ whole genome shotgun (WGS) entry which is preliminary data.</text>
</comment>
<name>A0A4R6I5A7_9GAMM</name>
<dbReference type="SUPFAM" id="SSF52402">
    <property type="entry name" value="Adenine nucleotide alpha hydrolases-like"/>
    <property type="match status" value="1"/>
</dbReference>
<comment type="catalytic activity">
    <reaction evidence="7">
        <text>L-aspartate + L-glutamine + ATP + H2O = L-asparagine + L-glutamate + AMP + diphosphate + H(+)</text>
        <dbReference type="Rhea" id="RHEA:12228"/>
        <dbReference type="ChEBI" id="CHEBI:15377"/>
        <dbReference type="ChEBI" id="CHEBI:15378"/>
        <dbReference type="ChEBI" id="CHEBI:29985"/>
        <dbReference type="ChEBI" id="CHEBI:29991"/>
        <dbReference type="ChEBI" id="CHEBI:30616"/>
        <dbReference type="ChEBI" id="CHEBI:33019"/>
        <dbReference type="ChEBI" id="CHEBI:58048"/>
        <dbReference type="ChEBI" id="CHEBI:58359"/>
        <dbReference type="ChEBI" id="CHEBI:456215"/>
        <dbReference type="EC" id="6.3.5.4"/>
    </reaction>
</comment>
<dbReference type="PANTHER" id="PTHR43284">
    <property type="entry name" value="ASPARAGINE SYNTHETASE (GLUTAMINE-HYDROLYZING)"/>
    <property type="match status" value="1"/>
</dbReference>
<keyword evidence="4 9" id="KW-0547">Nucleotide-binding</keyword>
<dbReference type="GO" id="GO:0005829">
    <property type="term" value="C:cytosol"/>
    <property type="evidence" value="ECO:0007669"/>
    <property type="project" value="TreeGrafter"/>
</dbReference>
<dbReference type="AlphaFoldDB" id="A0A4R6I5A7"/>
<dbReference type="Gene3D" id="3.40.50.620">
    <property type="entry name" value="HUPs"/>
    <property type="match status" value="2"/>
</dbReference>
<evidence type="ECO:0000256" key="9">
    <source>
        <dbReference type="PIRSR" id="PIRSR001589-2"/>
    </source>
</evidence>
<dbReference type="PIRSF" id="PIRSF001589">
    <property type="entry name" value="Asn_synthetase_glu-h"/>
    <property type="match status" value="1"/>
</dbReference>
<protein>
    <recommendedName>
        <fullName evidence="3">asparagine synthase (glutamine-hydrolyzing)</fullName>
        <ecNumber evidence="3">6.3.5.4</ecNumber>
    </recommendedName>
</protein>
<evidence type="ECO:0000313" key="12">
    <source>
        <dbReference type="EMBL" id="TDO16644.1"/>
    </source>
</evidence>
<evidence type="ECO:0000259" key="11">
    <source>
        <dbReference type="PROSITE" id="PS51278"/>
    </source>
</evidence>
<dbReference type="SUPFAM" id="SSF56235">
    <property type="entry name" value="N-terminal nucleophile aminohydrolases (Ntn hydrolases)"/>
    <property type="match status" value="1"/>
</dbReference>
<dbReference type="Proteomes" id="UP000295150">
    <property type="component" value="Unassembled WGS sequence"/>
</dbReference>
<feature type="active site" description="For GATase activity" evidence="8">
    <location>
        <position position="2"/>
    </location>
</feature>
<feature type="domain" description="Glutamine amidotransferase type-2" evidence="11">
    <location>
        <begin position="2"/>
        <end position="235"/>
    </location>
</feature>
<dbReference type="NCBIfam" id="TIGR01536">
    <property type="entry name" value="asn_synth_AEB"/>
    <property type="match status" value="1"/>
</dbReference>
<dbReference type="GO" id="GO:0005524">
    <property type="term" value="F:ATP binding"/>
    <property type="evidence" value="ECO:0007669"/>
    <property type="project" value="UniProtKB-KW"/>
</dbReference>
<evidence type="ECO:0000256" key="10">
    <source>
        <dbReference type="PIRSR" id="PIRSR001589-3"/>
    </source>
</evidence>
<feature type="binding site" evidence="9">
    <location>
        <position position="322"/>
    </location>
    <ligand>
        <name>ATP</name>
        <dbReference type="ChEBI" id="CHEBI:30616"/>
    </ligand>
</feature>
<dbReference type="GO" id="GO:0006529">
    <property type="term" value="P:asparagine biosynthetic process"/>
    <property type="evidence" value="ECO:0007669"/>
    <property type="project" value="UniProtKB-KW"/>
</dbReference>
<dbReference type="PROSITE" id="PS51278">
    <property type="entry name" value="GATASE_TYPE_2"/>
    <property type="match status" value="1"/>
</dbReference>
<dbReference type="Pfam" id="PF00733">
    <property type="entry name" value="Asn_synthase"/>
    <property type="match status" value="1"/>
</dbReference>
<reference evidence="12 13" key="1">
    <citation type="submission" date="2019-03" db="EMBL/GenBank/DDBJ databases">
        <title>Freshwater and sediment microbial communities from various areas in North America, analyzing microbe dynamics in response to fracking.</title>
        <authorList>
            <person name="Lamendella R."/>
        </authorList>
    </citation>
    <scope>NUCLEOTIDE SEQUENCE [LARGE SCALE GENOMIC DNA]</scope>
    <source>
        <strain evidence="12 13">1_TX</strain>
    </source>
</reference>
<comment type="similarity">
    <text evidence="2">Belongs to the asparagine synthetase family.</text>
</comment>
<dbReference type="InterPro" id="IPR001962">
    <property type="entry name" value="Asn_synthase"/>
</dbReference>
<dbReference type="Pfam" id="PF13522">
    <property type="entry name" value="GATase_6"/>
    <property type="match status" value="1"/>
</dbReference>
<dbReference type="InterPro" id="IPR029055">
    <property type="entry name" value="Ntn_hydrolases_N"/>
</dbReference>
<dbReference type="GO" id="GO:0004066">
    <property type="term" value="F:asparagine synthase (glutamine-hydrolyzing) activity"/>
    <property type="evidence" value="ECO:0007669"/>
    <property type="project" value="UniProtKB-EC"/>
</dbReference>
<feature type="binding site" evidence="9">
    <location>
        <begin position="395"/>
        <end position="396"/>
    </location>
    <ligand>
        <name>ATP</name>
        <dbReference type="ChEBI" id="CHEBI:30616"/>
    </ligand>
</feature>
<proteinExistence type="inferred from homology"/>
<dbReference type="CDD" id="cd00712">
    <property type="entry name" value="AsnB"/>
    <property type="match status" value="1"/>
</dbReference>
<dbReference type="InterPro" id="IPR033738">
    <property type="entry name" value="AsnB_N"/>
</dbReference>
<comment type="pathway">
    <text evidence="1">Amino-acid biosynthesis; L-asparagine biosynthesis; L-asparagine from L-aspartate (L-Gln route): step 1/1.</text>
</comment>
<dbReference type="EC" id="6.3.5.4" evidence="3"/>
<dbReference type="RefSeq" id="WP_133481124.1">
    <property type="nucleotide sequence ID" value="NZ_SNWH01000001.1"/>
</dbReference>
<dbReference type="PANTHER" id="PTHR43284:SF1">
    <property type="entry name" value="ASPARAGINE SYNTHETASE"/>
    <property type="match status" value="1"/>
</dbReference>